<evidence type="ECO:0000256" key="4">
    <source>
        <dbReference type="ARBA" id="ARBA00007837"/>
    </source>
</evidence>
<dbReference type="GO" id="GO:0008986">
    <property type="term" value="F:pyruvate, water dikinase activity"/>
    <property type="evidence" value="ECO:0007669"/>
    <property type="project" value="UniProtKB-EC"/>
</dbReference>
<evidence type="ECO:0000256" key="15">
    <source>
        <dbReference type="PIRNR" id="PIRNR000854"/>
    </source>
</evidence>
<dbReference type="GO" id="GO:0005524">
    <property type="term" value="F:ATP binding"/>
    <property type="evidence" value="ECO:0007669"/>
    <property type="project" value="UniProtKB-KW"/>
</dbReference>
<dbReference type="InterPro" id="IPR015813">
    <property type="entry name" value="Pyrv/PenolPyrv_kinase-like_dom"/>
</dbReference>
<keyword evidence="11 15" id="KW-0067">ATP-binding</keyword>
<comment type="similarity">
    <text evidence="4 15">Belongs to the PEP-utilizing enzyme family.</text>
</comment>
<dbReference type="Pfam" id="PF02896">
    <property type="entry name" value="PEP-utilizers_C"/>
    <property type="match status" value="1"/>
</dbReference>
<dbReference type="Pfam" id="PF00391">
    <property type="entry name" value="PEP-utilizers"/>
    <property type="match status" value="1"/>
</dbReference>
<dbReference type="Gene3D" id="3.50.30.10">
    <property type="entry name" value="Phosphohistidine domain"/>
    <property type="match status" value="1"/>
</dbReference>
<dbReference type="UniPathway" id="UPA00138"/>
<comment type="pathway">
    <text evidence="3 15">Carbohydrate biosynthesis; gluconeogenesis.</text>
</comment>
<dbReference type="EMBL" id="FNCZ01000009">
    <property type="protein sequence ID" value="SDI30321.1"/>
    <property type="molecule type" value="Genomic_DNA"/>
</dbReference>
<organism evidence="19 20">
    <name type="scientific">Winogradskyella thalassocola</name>
    <dbReference type="NCBI Taxonomy" id="262004"/>
    <lineage>
        <taxon>Bacteria</taxon>
        <taxon>Pseudomonadati</taxon>
        <taxon>Bacteroidota</taxon>
        <taxon>Flavobacteriia</taxon>
        <taxon>Flavobacteriales</taxon>
        <taxon>Flavobacteriaceae</taxon>
        <taxon>Winogradskyella</taxon>
    </lineage>
</organism>
<dbReference type="InterPro" id="IPR036637">
    <property type="entry name" value="Phosphohistidine_dom_sf"/>
</dbReference>
<evidence type="ECO:0000256" key="5">
    <source>
        <dbReference type="ARBA" id="ARBA00011996"/>
    </source>
</evidence>
<dbReference type="PANTHER" id="PTHR43030">
    <property type="entry name" value="PHOSPHOENOLPYRUVATE SYNTHASE"/>
    <property type="match status" value="1"/>
</dbReference>
<dbReference type="NCBIfam" id="NF005057">
    <property type="entry name" value="PRK06464.1"/>
    <property type="match status" value="1"/>
</dbReference>
<dbReference type="SUPFAM" id="SSF51621">
    <property type="entry name" value="Phosphoenolpyruvate/pyruvate domain"/>
    <property type="match status" value="1"/>
</dbReference>
<gene>
    <name evidence="19" type="ORF">SAMN04489796_10977</name>
</gene>
<dbReference type="InterPro" id="IPR018274">
    <property type="entry name" value="PEP_util_AS"/>
</dbReference>
<dbReference type="NCBIfam" id="TIGR01418">
    <property type="entry name" value="PEP_synth"/>
    <property type="match status" value="1"/>
</dbReference>
<keyword evidence="7 15" id="KW-0808">Transferase</keyword>
<feature type="domain" description="Pyruvate phosphate dikinase AMP/ATP-binding" evidence="17">
    <location>
        <begin position="18"/>
        <end position="341"/>
    </location>
</feature>
<name>A0A1G8JGV9_9FLAO</name>
<dbReference type="SUPFAM" id="SSF56059">
    <property type="entry name" value="Glutathione synthetase ATP-binding domain-like"/>
    <property type="match status" value="1"/>
</dbReference>
<dbReference type="EC" id="2.7.9.2" evidence="5 15"/>
<dbReference type="InterPro" id="IPR023151">
    <property type="entry name" value="PEP_util_CS"/>
</dbReference>
<comment type="cofactor">
    <cofactor evidence="1 15">
        <name>Mg(2+)</name>
        <dbReference type="ChEBI" id="CHEBI:18420"/>
    </cofactor>
</comment>
<keyword evidence="8 15" id="KW-0479">Metal-binding</keyword>
<feature type="domain" description="PEP-utilising enzyme mobile" evidence="16">
    <location>
        <begin position="383"/>
        <end position="452"/>
    </location>
</feature>
<dbReference type="GO" id="GO:0046872">
    <property type="term" value="F:metal ion binding"/>
    <property type="evidence" value="ECO:0007669"/>
    <property type="project" value="UniProtKB-KW"/>
</dbReference>
<dbReference type="Gene3D" id="3.30.470.20">
    <property type="entry name" value="ATP-grasp fold, B domain"/>
    <property type="match status" value="1"/>
</dbReference>
<evidence type="ECO:0000256" key="6">
    <source>
        <dbReference type="ARBA" id="ARBA00021623"/>
    </source>
</evidence>
<evidence type="ECO:0000259" key="16">
    <source>
        <dbReference type="Pfam" id="PF00391"/>
    </source>
</evidence>
<evidence type="ECO:0000256" key="12">
    <source>
        <dbReference type="ARBA" id="ARBA00022842"/>
    </source>
</evidence>
<comment type="catalytic activity">
    <reaction evidence="14 15">
        <text>pyruvate + ATP + H2O = phosphoenolpyruvate + AMP + phosphate + 2 H(+)</text>
        <dbReference type="Rhea" id="RHEA:11364"/>
        <dbReference type="ChEBI" id="CHEBI:15361"/>
        <dbReference type="ChEBI" id="CHEBI:15377"/>
        <dbReference type="ChEBI" id="CHEBI:15378"/>
        <dbReference type="ChEBI" id="CHEBI:30616"/>
        <dbReference type="ChEBI" id="CHEBI:43474"/>
        <dbReference type="ChEBI" id="CHEBI:58702"/>
        <dbReference type="ChEBI" id="CHEBI:456215"/>
        <dbReference type="EC" id="2.7.9.2"/>
    </reaction>
</comment>
<evidence type="ECO:0000313" key="20">
    <source>
        <dbReference type="Proteomes" id="UP000199492"/>
    </source>
</evidence>
<dbReference type="PIRSF" id="PIRSF000854">
    <property type="entry name" value="PEP_synthase"/>
    <property type="match status" value="1"/>
</dbReference>
<evidence type="ECO:0000259" key="17">
    <source>
        <dbReference type="Pfam" id="PF01326"/>
    </source>
</evidence>
<proteinExistence type="inferred from homology"/>
<dbReference type="PANTHER" id="PTHR43030:SF1">
    <property type="entry name" value="PHOSPHOENOLPYRUVATE SYNTHASE"/>
    <property type="match status" value="1"/>
</dbReference>
<dbReference type="Gene3D" id="3.30.1490.20">
    <property type="entry name" value="ATP-grasp fold, A domain"/>
    <property type="match status" value="1"/>
</dbReference>
<evidence type="ECO:0000256" key="1">
    <source>
        <dbReference type="ARBA" id="ARBA00001946"/>
    </source>
</evidence>
<evidence type="ECO:0000256" key="9">
    <source>
        <dbReference type="ARBA" id="ARBA00022741"/>
    </source>
</evidence>
<evidence type="ECO:0000256" key="7">
    <source>
        <dbReference type="ARBA" id="ARBA00022679"/>
    </source>
</evidence>
<accession>A0A1G8JGV9</accession>
<dbReference type="RefSeq" id="WP_092470115.1">
    <property type="nucleotide sequence ID" value="NZ_FNCZ01000009.1"/>
</dbReference>
<keyword evidence="9 15" id="KW-0547">Nucleotide-binding</keyword>
<dbReference type="SUPFAM" id="SSF52009">
    <property type="entry name" value="Phosphohistidine domain"/>
    <property type="match status" value="1"/>
</dbReference>
<dbReference type="AlphaFoldDB" id="A0A1G8JGV9"/>
<dbReference type="FunFam" id="3.30.1490.20:FF:000010">
    <property type="entry name" value="Phosphoenolpyruvate synthase"/>
    <property type="match status" value="1"/>
</dbReference>
<evidence type="ECO:0000256" key="14">
    <source>
        <dbReference type="ARBA" id="ARBA00047700"/>
    </source>
</evidence>
<dbReference type="STRING" id="262004.SAMN04489796_10977"/>
<dbReference type="InterPro" id="IPR000121">
    <property type="entry name" value="PEP_util_C"/>
</dbReference>
<dbReference type="InterPro" id="IPR040442">
    <property type="entry name" value="Pyrv_kinase-like_dom_sf"/>
</dbReference>
<dbReference type="PROSITE" id="PS00742">
    <property type="entry name" value="PEP_ENZYMES_2"/>
    <property type="match status" value="1"/>
</dbReference>
<reference evidence="20" key="1">
    <citation type="submission" date="2016-10" db="EMBL/GenBank/DDBJ databases">
        <authorList>
            <person name="Varghese N."/>
            <person name="Submissions S."/>
        </authorList>
    </citation>
    <scope>NUCLEOTIDE SEQUENCE [LARGE SCALE GENOMIC DNA]</scope>
    <source>
        <strain evidence="20">DSM 15363</strain>
    </source>
</reference>
<dbReference type="Pfam" id="PF01326">
    <property type="entry name" value="PPDK_N"/>
    <property type="match status" value="1"/>
</dbReference>
<dbReference type="OrthoDB" id="9765468at2"/>
<evidence type="ECO:0000313" key="19">
    <source>
        <dbReference type="EMBL" id="SDI30321.1"/>
    </source>
</evidence>
<protein>
    <recommendedName>
        <fullName evidence="6 15">Phosphoenolpyruvate synthase</fullName>
        <shortName evidence="15">PEP synthase</shortName>
        <ecNumber evidence="5 15">2.7.9.2</ecNumber>
    </recommendedName>
    <alternativeName>
        <fullName evidence="13 15">Pyruvate, water dikinase</fullName>
    </alternativeName>
</protein>
<dbReference type="InterPro" id="IPR013815">
    <property type="entry name" value="ATP_grasp_subdomain_1"/>
</dbReference>
<evidence type="ECO:0000256" key="11">
    <source>
        <dbReference type="ARBA" id="ARBA00022840"/>
    </source>
</evidence>
<dbReference type="InterPro" id="IPR006319">
    <property type="entry name" value="PEP_synth"/>
</dbReference>
<keyword evidence="19" id="KW-0670">Pyruvate</keyword>
<keyword evidence="10 15" id="KW-0418">Kinase</keyword>
<evidence type="ECO:0000256" key="2">
    <source>
        <dbReference type="ARBA" id="ARBA00002988"/>
    </source>
</evidence>
<evidence type="ECO:0000256" key="13">
    <source>
        <dbReference type="ARBA" id="ARBA00033470"/>
    </source>
</evidence>
<feature type="domain" description="PEP-utilising enzyme C-terminal" evidence="18">
    <location>
        <begin position="478"/>
        <end position="778"/>
    </location>
</feature>
<dbReference type="Proteomes" id="UP000199492">
    <property type="component" value="Unassembled WGS sequence"/>
</dbReference>
<evidence type="ECO:0000256" key="10">
    <source>
        <dbReference type="ARBA" id="ARBA00022777"/>
    </source>
</evidence>
<evidence type="ECO:0000256" key="8">
    <source>
        <dbReference type="ARBA" id="ARBA00022723"/>
    </source>
</evidence>
<sequence>MESRIKKFSEIGIKDVCTVGGKNASLGEMYNKLTSKGVSIPNGFATTSYAFWEFLKENKIETPLKQLLTKLNRKDYSNLETIGEQARKYILNGTFSSAFSKDIKKSYTSLCGKDLKEVAVRSSATAEDLPDASFAGQHETYLNIKGEDELLEAVKKCYASLYTNRAIKYREDKGFKHHTIALSVGMQLMVRSDKGCSGVGFTIEPESGFENVIVLSGVWGLGENIVQGTVNPDEFYVFKPSLKQGKYPIIQKKMGDKKLSMIYANKTQEQSIVNSNTPKNKQQQFVLTDKEIIKLSNWAKLIEDHYQKPMDIEWAKDGITNQLFITQARPETVHQTRNKNSLIEYKLLEKGTILSQGNAIGSKIKVGKACFLKSPKNVGSLVPNTIIITDTITPDWDPLLKQVSGIVTNKGGRTSHAAIVARELGVPAIVGCGDATKTIIDGTIITISCAQGKTGYIYKGELSFEEKEIDFQNIKMPKTEVKMILADPENAFPLSFYPNDGVGLLRMEFIITHNVKIHPMALVKFDQLTDISLKKEITTITETYKDKKEYFVDKLSQGIATIVAAFYPKEVIVRLSDFKTNEYANLIGGKDFEPHEENPMLGFRGASRYYNDLYKAGFALECEAIKKVREQMGLINLKVMIPFCRTLNEGKKVIATMAENGLKQSENGLEIYTMVEIPSNVILAEKFAEIFDGFSIGSNDLTQLTLGIDRDSELMGKLFDENDAAAKQMIKMAIQSAIKTQTKIGLCGQAPSDFPEFAAFLVNEGIDSISFNPDALLQGIENINKAEESLKVANKANDFIFYK</sequence>
<keyword evidence="12 15" id="KW-0460">Magnesium</keyword>
<keyword evidence="20" id="KW-1185">Reference proteome</keyword>
<dbReference type="InterPro" id="IPR008279">
    <property type="entry name" value="PEP-util_enz_mobile_dom"/>
</dbReference>
<dbReference type="FunFam" id="3.30.470.20:FF:000017">
    <property type="entry name" value="Phosphoenolpyruvate synthase"/>
    <property type="match status" value="1"/>
</dbReference>
<dbReference type="PROSITE" id="PS00370">
    <property type="entry name" value="PEP_ENZYMES_PHOS_SITE"/>
    <property type="match status" value="1"/>
</dbReference>
<dbReference type="Gene3D" id="3.20.20.60">
    <property type="entry name" value="Phosphoenolpyruvate-binding domains"/>
    <property type="match status" value="1"/>
</dbReference>
<comment type="function">
    <text evidence="2 15">Catalyzes the phosphorylation of pyruvate to phosphoenolpyruvate.</text>
</comment>
<evidence type="ECO:0000259" key="18">
    <source>
        <dbReference type="Pfam" id="PF02896"/>
    </source>
</evidence>
<dbReference type="GO" id="GO:0006094">
    <property type="term" value="P:gluconeogenesis"/>
    <property type="evidence" value="ECO:0007669"/>
    <property type="project" value="UniProtKB-UniPathway"/>
</dbReference>
<dbReference type="InterPro" id="IPR002192">
    <property type="entry name" value="PPDK_AMP/ATP-bd"/>
</dbReference>
<evidence type="ECO:0000256" key="3">
    <source>
        <dbReference type="ARBA" id="ARBA00004742"/>
    </source>
</evidence>